<dbReference type="PANTHER" id="PTHR30432">
    <property type="entry name" value="TRANSCRIPTIONAL REGULATOR MODE"/>
    <property type="match status" value="1"/>
</dbReference>
<comment type="subcellular location">
    <subcellularLocation>
        <location evidence="1">Cell membrane</location>
        <topology evidence="1">Peripheral membrane protein</topology>
    </subcellularLocation>
</comment>
<dbReference type="InterPro" id="IPR036388">
    <property type="entry name" value="WH-like_DNA-bd_sf"/>
</dbReference>
<dbReference type="NCBIfam" id="TIGR00638">
    <property type="entry name" value="Mop"/>
    <property type="match status" value="1"/>
</dbReference>
<dbReference type="Pfam" id="PF03459">
    <property type="entry name" value="TOBE"/>
    <property type="match status" value="1"/>
</dbReference>
<dbReference type="Pfam" id="PF00126">
    <property type="entry name" value="HTH_1"/>
    <property type="match status" value="1"/>
</dbReference>
<dbReference type="AlphaFoldDB" id="A0A0P7GVY1"/>
<reference evidence="8" key="1">
    <citation type="submission" date="2013-11" db="EMBL/GenBank/DDBJ databases">
        <authorList>
            <person name="Hoang H.T."/>
            <person name="Killian M.L."/>
            <person name="Madson D.M."/>
            <person name="Arruda P.H.E."/>
            <person name="Sun D."/>
            <person name="Schwartz K.J."/>
            <person name="Yoon K."/>
        </authorList>
    </citation>
    <scope>NUCLEOTIDE SEQUENCE [LARGE SCALE GENOMIC DNA]</scope>
    <source>
        <strain evidence="8">CDK2</strain>
    </source>
</reference>
<organism evidence="7 8">
    <name type="scientific">Halolamina pelagica</name>
    <dbReference type="NCBI Taxonomy" id="699431"/>
    <lineage>
        <taxon>Archaea</taxon>
        <taxon>Methanobacteriati</taxon>
        <taxon>Methanobacteriota</taxon>
        <taxon>Stenosarchaea group</taxon>
        <taxon>Halobacteria</taxon>
        <taxon>Halobacteriales</taxon>
        <taxon>Haloferacaceae</taxon>
    </lineage>
</organism>
<keyword evidence="8" id="KW-1185">Reference proteome</keyword>
<evidence type="ECO:0000256" key="1">
    <source>
        <dbReference type="ARBA" id="ARBA00004202"/>
    </source>
</evidence>
<dbReference type="GO" id="GO:0003700">
    <property type="term" value="F:DNA-binding transcription factor activity"/>
    <property type="evidence" value="ECO:0007669"/>
    <property type="project" value="InterPro"/>
</dbReference>
<dbReference type="InterPro" id="IPR000847">
    <property type="entry name" value="LysR_HTH_N"/>
</dbReference>
<dbReference type="InterPro" id="IPR005116">
    <property type="entry name" value="Transp-assoc_OB_typ1"/>
</dbReference>
<dbReference type="SUPFAM" id="SSF46785">
    <property type="entry name" value="Winged helix' DNA-binding domain"/>
    <property type="match status" value="1"/>
</dbReference>
<dbReference type="PANTHER" id="PTHR30432:SF1">
    <property type="entry name" value="DNA-BINDING TRANSCRIPTIONAL DUAL REGULATOR MODE"/>
    <property type="match status" value="1"/>
</dbReference>
<keyword evidence="7" id="KW-0238">DNA-binding</keyword>
<feature type="domain" description="Mop" evidence="6">
    <location>
        <begin position="159"/>
        <end position="225"/>
    </location>
</feature>
<dbReference type="InterPro" id="IPR004606">
    <property type="entry name" value="Mop_domain"/>
</dbReference>
<dbReference type="STRING" id="699431.SY89_00408"/>
<dbReference type="Gene3D" id="2.40.50.100">
    <property type="match status" value="1"/>
</dbReference>
<keyword evidence="3" id="KW-0813">Transport</keyword>
<dbReference type="InterPro" id="IPR051815">
    <property type="entry name" value="Molybdate_resp_trans_reg"/>
</dbReference>
<sequence length="226" mass="23612">MDAGFDATLRADGVAFGQRDAELLRTVDDAGSLNAAASTLGRSYSRAHDRLTDLEDAFGPLVERQRGGSGGGGSVLTDRAHDLLAAFDRLRVGYTAIAETTETVLDGDVLEREGELGIVETPAGEVRALVPPDADAVEVVLRADAVTLHEPADAPAGGATSARNRFSGTVVDVERGESVCRVSVDVGAEAPLSALVTEESRERLALEPGREVVASFKATATRTTPR</sequence>
<evidence type="ECO:0000256" key="2">
    <source>
        <dbReference type="ARBA" id="ARBA00008110"/>
    </source>
</evidence>
<dbReference type="PROSITE" id="PS51866">
    <property type="entry name" value="MOP"/>
    <property type="match status" value="1"/>
</dbReference>
<dbReference type="InterPro" id="IPR036390">
    <property type="entry name" value="WH_DNA-bd_sf"/>
</dbReference>
<dbReference type="PIRSF" id="PIRSF005763">
    <property type="entry name" value="Txn_reg_ModE"/>
    <property type="match status" value="1"/>
</dbReference>
<evidence type="ECO:0000313" key="7">
    <source>
        <dbReference type="EMBL" id="KPN29693.1"/>
    </source>
</evidence>
<evidence type="ECO:0000313" key="8">
    <source>
        <dbReference type="Proteomes" id="UP000050535"/>
    </source>
</evidence>
<evidence type="ECO:0000259" key="6">
    <source>
        <dbReference type="PROSITE" id="PS51866"/>
    </source>
</evidence>
<proteinExistence type="inferred from homology"/>
<dbReference type="EMBL" id="LGUC01000001">
    <property type="protein sequence ID" value="KPN29693.1"/>
    <property type="molecule type" value="Genomic_DNA"/>
</dbReference>
<dbReference type="RefSeq" id="WP_054582926.1">
    <property type="nucleotide sequence ID" value="NZ_LGUC01000001.1"/>
</dbReference>
<keyword evidence="5" id="KW-0677">Repeat</keyword>
<dbReference type="GO" id="GO:0005886">
    <property type="term" value="C:plasma membrane"/>
    <property type="evidence" value="ECO:0007669"/>
    <property type="project" value="UniProtKB-SubCell"/>
</dbReference>
<dbReference type="InterPro" id="IPR016462">
    <property type="entry name" value="ModE"/>
</dbReference>
<evidence type="ECO:0000256" key="5">
    <source>
        <dbReference type="ARBA" id="ARBA00022737"/>
    </source>
</evidence>
<evidence type="ECO:0000256" key="4">
    <source>
        <dbReference type="ARBA" id="ARBA00022505"/>
    </source>
</evidence>
<dbReference type="OrthoDB" id="70912at2157"/>
<dbReference type="GO" id="GO:0003677">
    <property type="term" value="F:DNA binding"/>
    <property type="evidence" value="ECO:0007669"/>
    <property type="project" value="UniProtKB-KW"/>
</dbReference>
<dbReference type="Gene3D" id="1.10.10.10">
    <property type="entry name" value="Winged helix-like DNA-binding domain superfamily/Winged helix DNA-binding domain"/>
    <property type="match status" value="1"/>
</dbReference>
<dbReference type="SUPFAM" id="SSF50331">
    <property type="entry name" value="MOP-like"/>
    <property type="match status" value="1"/>
</dbReference>
<dbReference type="GO" id="GO:0030151">
    <property type="term" value="F:molybdenum ion binding"/>
    <property type="evidence" value="ECO:0007669"/>
    <property type="project" value="InterPro"/>
</dbReference>
<name>A0A0P7GVY1_9EURY</name>
<dbReference type="Proteomes" id="UP000050535">
    <property type="component" value="Unassembled WGS sequence"/>
</dbReference>
<accession>A0A0P7GVY1</accession>
<comment type="similarity">
    <text evidence="2">Belongs to the ModE family.</text>
</comment>
<comment type="caution">
    <text evidence="7">The sequence shown here is derived from an EMBL/GenBank/DDBJ whole genome shotgun (WGS) entry which is preliminary data.</text>
</comment>
<keyword evidence="4" id="KW-0500">Molybdenum</keyword>
<protein>
    <submittedName>
        <fullName evidence="7">DNA-binding transcriptional regulator ModE</fullName>
    </submittedName>
</protein>
<gene>
    <name evidence="7" type="ORF">SY89_00408</name>
</gene>
<evidence type="ECO:0000256" key="3">
    <source>
        <dbReference type="ARBA" id="ARBA00022448"/>
    </source>
</evidence>
<dbReference type="PATRIC" id="fig|699431.3.peg.429"/>
<dbReference type="GO" id="GO:0015689">
    <property type="term" value="P:molybdate ion transport"/>
    <property type="evidence" value="ECO:0007669"/>
    <property type="project" value="InterPro"/>
</dbReference>
<dbReference type="InterPro" id="IPR008995">
    <property type="entry name" value="Mo/tungstate-bd_C_term_dom"/>
</dbReference>